<name>A0A663LYI3_ATHCN</name>
<organism evidence="2 3">
    <name type="scientific">Athene cunicularia</name>
    <name type="common">Burrowing owl</name>
    <name type="synonym">Speotyto cunicularia</name>
    <dbReference type="NCBI Taxonomy" id="194338"/>
    <lineage>
        <taxon>Eukaryota</taxon>
        <taxon>Metazoa</taxon>
        <taxon>Chordata</taxon>
        <taxon>Craniata</taxon>
        <taxon>Vertebrata</taxon>
        <taxon>Euteleostomi</taxon>
        <taxon>Archelosauria</taxon>
        <taxon>Archosauria</taxon>
        <taxon>Dinosauria</taxon>
        <taxon>Saurischia</taxon>
        <taxon>Theropoda</taxon>
        <taxon>Coelurosauria</taxon>
        <taxon>Aves</taxon>
        <taxon>Neognathae</taxon>
        <taxon>Neoaves</taxon>
        <taxon>Telluraves</taxon>
        <taxon>Strigiformes</taxon>
        <taxon>Strigidae</taxon>
        <taxon>Athene</taxon>
    </lineage>
</organism>
<reference evidence="2" key="1">
    <citation type="submission" date="2025-08" db="UniProtKB">
        <authorList>
            <consortium name="Ensembl"/>
        </authorList>
    </citation>
    <scope>IDENTIFICATION</scope>
</reference>
<proteinExistence type="predicted"/>
<reference evidence="2" key="2">
    <citation type="submission" date="2025-09" db="UniProtKB">
        <authorList>
            <consortium name="Ensembl"/>
        </authorList>
    </citation>
    <scope>IDENTIFICATION</scope>
</reference>
<dbReference type="Proteomes" id="UP000472269">
    <property type="component" value="Unplaced"/>
</dbReference>
<sequence>MKDCDGERAGDLLRLGRSRVCGWDNLRDDPHTPGVSHCGGCHRLPAPVPRPCGSVPSEDSPPAGASWGGAAAQRAVPDSSSGSRRERRCGCFR</sequence>
<feature type="region of interest" description="Disordered" evidence="1">
    <location>
        <begin position="52"/>
        <end position="93"/>
    </location>
</feature>
<keyword evidence="3" id="KW-1185">Reference proteome</keyword>
<evidence type="ECO:0000313" key="3">
    <source>
        <dbReference type="Proteomes" id="UP000472269"/>
    </source>
</evidence>
<feature type="compositionally biased region" description="Low complexity" evidence="1">
    <location>
        <begin position="63"/>
        <end position="82"/>
    </location>
</feature>
<dbReference type="AlphaFoldDB" id="A0A663LYI3"/>
<evidence type="ECO:0000313" key="2">
    <source>
        <dbReference type="Ensembl" id="ENSACUP00000004493.1"/>
    </source>
</evidence>
<protein>
    <submittedName>
        <fullName evidence="2">Uncharacterized protein</fullName>
    </submittedName>
</protein>
<evidence type="ECO:0000256" key="1">
    <source>
        <dbReference type="SAM" id="MobiDB-lite"/>
    </source>
</evidence>
<accession>A0A663LYI3</accession>
<dbReference type="Ensembl" id="ENSACUT00000004790.1">
    <property type="protein sequence ID" value="ENSACUP00000004493.1"/>
    <property type="gene ID" value="ENSACUG00000003060.1"/>
</dbReference>